<dbReference type="KEGG" id="scor:J3U87_29170"/>
<evidence type="ECO:0000313" key="2">
    <source>
        <dbReference type="Proteomes" id="UP000663929"/>
    </source>
</evidence>
<dbReference type="Proteomes" id="UP000663929">
    <property type="component" value="Chromosome"/>
</dbReference>
<dbReference type="EMBL" id="CP071793">
    <property type="protein sequence ID" value="QTD49674.1"/>
    <property type="molecule type" value="Genomic_DNA"/>
</dbReference>
<sequence>MHLANERAVDLEGRANTVLNAHEQAVQDYTRQAEAPDWYPFVVLPTGTEARELPDGGRLFILSDGAVLVASAPQAFPFIDPQGNQSVLTSQGKWLHLPDGRTFELADGAPVASTSQAGIEGLPHHVGLIDLGHQRYRGSFPDFDLIVDHPARVATVINETGTVLILGSEIRAVGEAIQVHPAGDGGRGFHADSGHAGLVELTGDIRLSAAGGVDLVIRFPVQTQPEPVVRSPGPFRCSQGEPV</sequence>
<gene>
    <name evidence="1" type="ORF">J3U87_29170</name>
</gene>
<reference evidence="1" key="1">
    <citation type="submission" date="2021-03" db="EMBL/GenBank/DDBJ databases">
        <title>Acanthopleuribacteraceae sp. M133.</title>
        <authorList>
            <person name="Wang G."/>
        </authorList>
    </citation>
    <scope>NUCLEOTIDE SEQUENCE</scope>
    <source>
        <strain evidence="1">M133</strain>
    </source>
</reference>
<keyword evidence="2" id="KW-1185">Reference proteome</keyword>
<name>A0A8A4TKE3_SULCO</name>
<dbReference type="AlphaFoldDB" id="A0A8A4TKE3"/>
<organism evidence="1 2">
    <name type="scientific">Sulfidibacter corallicola</name>
    <dbReference type="NCBI Taxonomy" id="2818388"/>
    <lineage>
        <taxon>Bacteria</taxon>
        <taxon>Pseudomonadati</taxon>
        <taxon>Acidobacteriota</taxon>
        <taxon>Holophagae</taxon>
        <taxon>Acanthopleuribacterales</taxon>
        <taxon>Acanthopleuribacteraceae</taxon>
        <taxon>Sulfidibacter</taxon>
    </lineage>
</organism>
<protein>
    <submittedName>
        <fullName evidence="1">Uncharacterized protein</fullName>
    </submittedName>
</protein>
<accession>A0A8A4TKE3</accession>
<proteinExistence type="predicted"/>
<dbReference type="RefSeq" id="WP_237379306.1">
    <property type="nucleotide sequence ID" value="NZ_CP071793.1"/>
</dbReference>
<evidence type="ECO:0000313" key="1">
    <source>
        <dbReference type="EMBL" id="QTD49674.1"/>
    </source>
</evidence>